<dbReference type="AlphaFoldDB" id="A0A162CUE8"/>
<protein>
    <recommendedName>
        <fullName evidence="2">SbsA Ig-like domain-containing protein</fullName>
    </recommendedName>
</protein>
<evidence type="ECO:0000313" key="4">
    <source>
        <dbReference type="Proteomes" id="UP000076715"/>
    </source>
</evidence>
<gene>
    <name evidence="3" type="ORF">AWE51_02525</name>
</gene>
<evidence type="ECO:0000259" key="2">
    <source>
        <dbReference type="Pfam" id="PF13205"/>
    </source>
</evidence>
<evidence type="ECO:0000313" key="3">
    <source>
        <dbReference type="EMBL" id="KZS42334.1"/>
    </source>
</evidence>
<reference evidence="3 4" key="1">
    <citation type="submission" date="2016-01" db="EMBL/GenBank/DDBJ databases">
        <title>The draft genome sequence of Aquimarina sp. RZW4-3-2.</title>
        <authorList>
            <person name="Wang Y."/>
        </authorList>
    </citation>
    <scope>NUCLEOTIDE SEQUENCE [LARGE SCALE GENOMIC DNA]</scope>
    <source>
        <strain evidence="3 4">RZW4-3-2</strain>
    </source>
</reference>
<keyword evidence="4" id="KW-1185">Reference proteome</keyword>
<sequence>MKKSIIVVVVWLFSIHLGNSQTGTDFAFNRYSVTVKRNLNESNTFNLYRGQISVEETENANAILGEVITNDTILRFIPLVPLGLHQDYTVIYNNHITHFSLDLPKSYELQTITDIYPSSKKLPSNVLKWYIKFANPINETNVYNHIRILNQDGDTLSRTFLNIENALVNTDGRLLTLWIEPGRQKRGLIPNQQLGSVFQPGKSYKLIVLKTLKDKQGVSMSNDFIHSFQITEDDRKKPDINLWEIVSPETSTNDLIMHSNEPLDYGSVLGSIIILDADNKEVFGNWKFTNNEKTLIFKPTDIWSKGKYRIFFNTRIEDLAGNNLKQLFDNKIDDKDQLVHKNTEYILEFNIH</sequence>
<proteinExistence type="predicted"/>
<dbReference type="RefSeq" id="WP_066309881.1">
    <property type="nucleotide sequence ID" value="NZ_LQRT01000002.1"/>
</dbReference>
<dbReference type="Pfam" id="PF13205">
    <property type="entry name" value="Big_5"/>
    <property type="match status" value="1"/>
</dbReference>
<feature type="domain" description="SbsA Ig-like" evidence="2">
    <location>
        <begin position="260"/>
        <end position="326"/>
    </location>
</feature>
<name>A0A162CUE8_9FLAO</name>
<organism evidence="3 4">
    <name type="scientific">Aquimarina aggregata</name>
    <dbReference type="NCBI Taxonomy" id="1642818"/>
    <lineage>
        <taxon>Bacteria</taxon>
        <taxon>Pseudomonadati</taxon>
        <taxon>Bacteroidota</taxon>
        <taxon>Flavobacteriia</taxon>
        <taxon>Flavobacteriales</taxon>
        <taxon>Flavobacteriaceae</taxon>
        <taxon>Aquimarina</taxon>
    </lineage>
</organism>
<dbReference type="InterPro" id="IPR032812">
    <property type="entry name" value="SbsA_Ig"/>
</dbReference>
<dbReference type="STRING" id="1642818.AWE51_02525"/>
<evidence type="ECO:0000256" key="1">
    <source>
        <dbReference type="ARBA" id="ARBA00022729"/>
    </source>
</evidence>
<dbReference type="OrthoDB" id="246488at2"/>
<dbReference type="EMBL" id="LQRT01000002">
    <property type="protein sequence ID" value="KZS42334.1"/>
    <property type="molecule type" value="Genomic_DNA"/>
</dbReference>
<accession>A0A162CUE8</accession>
<comment type="caution">
    <text evidence="3">The sequence shown here is derived from an EMBL/GenBank/DDBJ whole genome shotgun (WGS) entry which is preliminary data.</text>
</comment>
<keyword evidence="1" id="KW-0732">Signal</keyword>
<dbReference type="Proteomes" id="UP000076715">
    <property type="component" value="Unassembled WGS sequence"/>
</dbReference>